<gene>
    <name evidence="14" type="ORF">HYN49_00890</name>
</gene>
<keyword evidence="12" id="KW-0732">Signal</keyword>
<keyword evidence="11" id="KW-0472">Membrane</keyword>
<evidence type="ECO:0000256" key="8">
    <source>
        <dbReference type="ARBA" id="ARBA00023012"/>
    </source>
</evidence>
<comment type="catalytic activity">
    <reaction evidence="1">
        <text>ATP + protein L-histidine = ADP + protein N-phospho-L-histidine.</text>
        <dbReference type="EC" id="2.7.13.3"/>
    </reaction>
</comment>
<evidence type="ECO:0000313" key="15">
    <source>
        <dbReference type="Proteomes" id="UP000244937"/>
    </source>
</evidence>
<evidence type="ECO:0000256" key="4">
    <source>
        <dbReference type="ARBA" id="ARBA00022679"/>
    </source>
</evidence>
<proteinExistence type="predicted"/>
<dbReference type="EMBL" id="CP029187">
    <property type="protein sequence ID" value="AWI24562.1"/>
    <property type="molecule type" value="Genomic_DNA"/>
</dbReference>
<dbReference type="PANTHER" id="PTHR24421:SF10">
    <property type="entry name" value="NITRATE_NITRITE SENSOR PROTEIN NARQ"/>
    <property type="match status" value="1"/>
</dbReference>
<accession>A0A2S1SDW9</accession>
<feature type="chain" id="PRO_5015411472" description="histidine kinase" evidence="12">
    <location>
        <begin position="27"/>
        <end position="654"/>
    </location>
</feature>
<dbReference type="InterPro" id="IPR005467">
    <property type="entry name" value="His_kinase_dom"/>
</dbReference>
<dbReference type="AlphaFoldDB" id="A0A2S1SDW9"/>
<dbReference type="InterPro" id="IPR019734">
    <property type="entry name" value="TPR_rpt"/>
</dbReference>
<evidence type="ECO:0000313" key="14">
    <source>
        <dbReference type="EMBL" id="AWI24562.1"/>
    </source>
</evidence>
<evidence type="ECO:0000256" key="11">
    <source>
        <dbReference type="SAM" id="Phobius"/>
    </source>
</evidence>
<keyword evidence="8" id="KW-0902">Two-component regulatory system</keyword>
<dbReference type="InterPro" id="IPR003594">
    <property type="entry name" value="HATPase_dom"/>
</dbReference>
<dbReference type="CDD" id="cd16917">
    <property type="entry name" value="HATPase_UhpB-NarQ-NarX-like"/>
    <property type="match status" value="1"/>
</dbReference>
<dbReference type="Pfam" id="PF02518">
    <property type="entry name" value="HATPase_c"/>
    <property type="match status" value="1"/>
</dbReference>
<feature type="domain" description="Histidine kinase" evidence="13">
    <location>
        <begin position="564"/>
        <end position="651"/>
    </location>
</feature>
<dbReference type="SUPFAM" id="SSF48452">
    <property type="entry name" value="TPR-like"/>
    <property type="match status" value="2"/>
</dbReference>
<dbReference type="GO" id="GO:0005524">
    <property type="term" value="F:ATP binding"/>
    <property type="evidence" value="ECO:0007669"/>
    <property type="project" value="UniProtKB-KW"/>
</dbReference>
<dbReference type="Pfam" id="PF07730">
    <property type="entry name" value="HisKA_3"/>
    <property type="match status" value="1"/>
</dbReference>
<dbReference type="InterPro" id="IPR011712">
    <property type="entry name" value="Sig_transdc_His_kin_sub3_dim/P"/>
</dbReference>
<dbReference type="Gene3D" id="1.20.5.1930">
    <property type="match status" value="1"/>
</dbReference>
<dbReference type="Proteomes" id="UP000244937">
    <property type="component" value="Chromosome"/>
</dbReference>
<keyword evidence="15" id="KW-1185">Reference proteome</keyword>
<dbReference type="GO" id="GO:0046983">
    <property type="term" value="F:protein dimerization activity"/>
    <property type="evidence" value="ECO:0007669"/>
    <property type="project" value="InterPro"/>
</dbReference>
<dbReference type="PROSITE" id="PS50005">
    <property type="entry name" value="TPR"/>
    <property type="match status" value="2"/>
</dbReference>
<organism evidence="14 15">
    <name type="scientific">Flavobacterium pallidum</name>
    <dbReference type="NCBI Taxonomy" id="2172098"/>
    <lineage>
        <taxon>Bacteria</taxon>
        <taxon>Pseudomonadati</taxon>
        <taxon>Bacteroidota</taxon>
        <taxon>Flavobacteriia</taxon>
        <taxon>Flavobacteriales</taxon>
        <taxon>Flavobacteriaceae</taxon>
        <taxon>Flavobacterium</taxon>
    </lineage>
</organism>
<dbReference type="SUPFAM" id="SSF55874">
    <property type="entry name" value="ATPase domain of HSP90 chaperone/DNA topoisomerase II/histidine kinase"/>
    <property type="match status" value="1"/>
</dbReference>
<evidence type="ECO:0000256" key="6">
    <source>
        <dbReference type="ARBA" id="ARBA00022777"/>
    </source>
</evidence>
<dbReference type="InterPro" id="IPR050482">
    <property type="entry name" value="Sensor_HK_TwoCompSys"/>
</dbReference>
<dbReference type="Pfam" id="PF13424">
    <property type="entry name" value="TPR_12"/>
    <property type="match status" value="1"/>
</dbReference>
<dbReference type="InterPro" id="IPR011990">
    <property type="entry name" value="TPR-like_helical_dom_sf"/>
</dbReference>
<evidence type="ECO:0000256" key="9">
    <source>
        <dbReference type="PROSITE-ProRule" id="PRU00339"/>
    </source>
</evidence>
<keyword evidence="11" id="KW-1133">Transmembrane helix</keyword>
<sequence>MGKAKTFHMKSLFALVLFLTASWMHPQNPQTSKTDSLKIALKKQTGQQKFHTLCYLSDEYSYSDLDQALSYGKQALAMAKKIKSDSCIAMAYNAIANTFQFRSELDSAVVYHRKSLQSRMKIRDSLGIADSYNNIGIAFDTKGDFQQALNNYFKALYYYDKKNDISKQAMTYTNIGIVYKTHEDYKKALTYYRKAYDFYVKAKDEFGITVSSGNLGSILINFSRYKESLKYSEMARKGYQKLGYDRYTAYPIGNMAMVYDSLHQFDIADKYYKQSIAQHEKFENWFEVANTGNAYAQCLIKQKRFAESIAVSEKAKASAKKSDAELVETMANENLAKAYAKGGHFQKAYEYANLYSIGKDSLFRKEKTKAIFELDAKYQTEKKEKLLLLKEVEAKQRNLWLMILGFLVITTIAGAALIYRQQKLRNKQQEQEHRLEKAIAKIEMQNKLQEQRLSISRDLHDNIGAQLTFIISSVDNLKFAFDLKDSKLNGKLDNISGFTQSTIIELRDTIWAMNSDAITFEDLHMRIMNFIEKAKIAAESIHFRFEIDEKLSHLACSSIVGMNIYRTIQEAVNNAIKYSNATEILVRIAENQDGISIEIIDDGNGFDMETAINGNGLHNMKKRIRSIGGAAEIDSAPGTGTRVSINLQKEALNT</sequence>
<keyword evidence="3" id="KW-0597">Phosphoprotein</keyword>
<dbReference type="GO" id="GO:0000155">
    <property type="term" value="F:phosphorelay sensor kinase activity"/>
    <property type="evidence" value="ECO:0007669"/>
    <property type="project" value="InterPro"/>
</dbReference>
<evidence type="ECO:0000256" key="7">
    <source>
        <dbReference type="ARBA" id="ARBA00022840"/>
    </source>
</evidence>
<keyword evidence="5" id="KW-0547">Nucleotide-binding</keyword>
<keyword evidence="7" id="KW-0067">ATP-binding</keyword>
<keyword evidence="4" id="KW-0808">Transferase</keyword>
<dbReference type="EC" id="2.7.13.3" evidence="2"/>
<feature type="coiled-coil region" evidence="10">
    <location>
        <begin position="421"/>
        <end position="452"/>
    </location>
</feature>
<evidence type="ECO:0000256" key="12">
    <source>
        <dbReference type="SAM" id="SignalP"/>
    </source>
</evidence>
<dbReference type="PROSITE" id="PS50109">
    <property type="entry name" value="HIS_KIN"/>
    <property type="match status" value="1"/>
</dbReference>
<keyword evidence="6" id="KW-0418">Kinase</keyword>
<keyword evidence="9" id="KW-0802">TPR repeat</keyword>
<evidence type="ECO:0000259" key="13">
    <source>
        <dbReference type="PROSITE" id="PS50109"/>
    </source>
</evidence>
<feature type="signal peptide" evidence="12">
    <location>
        <begin position="1"/>
        <end position="26"/>
    </location>
</feature>
<name>A0A2S1SDW9_9FLAO</name>
<dbReference type="SMART" id="SM00387">
    <property type="entry name" value="HATPase_c"/>
    <property type="match status" value="1"/>
</dbReference>
<dbReference type="Gene3D" id="3.30.565.10">
    <property type="entry name" value="Histidine kinase-like ATPase, C-terminal domain"/>
    <property type="match status" value="1"/>
</dbReference>
<protein>
    <recommendedName>
        <fullName evidence="2">histidine kinase</fullName>
        <ecNumber evidence="2">2.7.13.3</ecNumber>
    </recommendedName>
</protein>
<keyword evidence="11" id="KW-0812">Transmembrane</keyword>
<reference evidence="14 15" key="1">
    <citation type="submission" date="2018-05" db="EMBL/GenBank/DDBJ databases">
        <title>Genome sequencing of Flavobacterium sp. HYN0049.</title>
        <authorList>
            <person name="Yi H."/>
            <person name="Baek C."/>
        </authorList>
    </citation>
    <scope>NUCLEOTIDE SEQUENCE [LARGE SCALE GENOMIC DNA]</scope>
    <source>
        <strain evidence="14 15">HYN0049</strain>
    </source>
</reference>
<feature type="transmembrane region" description="Helical" evidence="11">
    <location>
        <begin position="399"/>
        <end position="419"/>
    </location>
</feature>
<evidence type="ECO:0000256" key="10">
    <source>
        <dbReference type="SAM" id="Coils"/>
    </source>
</evidence>
<dbReference type="SMART" id="SM00028">
    <property type="entry name" value="TPR"/>
    <property type="match status" value="4"/>
</dbReference>
<dbReference type="Gene3D" id="1.25.40.10">
    <property type="entry name" value="Tetratricopeptide repeat domain"/>
    <property type="match status" value="2"/>
</dbReference>
<feature type="repeat" description="TPR" evidence="9">
    <location>
        <begin position="129"/>
        <end position="162"/>
    </location>
</feature>
<keyword evidence="10" id="KW-0175">Coiled coil</keyword>
<dbReference type="GO" id="GO:0016020">
    <property type="term" value="C:membrane"/>
    <property type="evidence" value="ECO:0007669"/>
    <property type="project" value="InterPro"/>
</dbReference>
<evidence type="ECO:0000256" key="5">
    <source>
        <dbReference type="ARBA" id="ARBA00022741"/>
    </source>
</evidence>
<dbReference type="PANTHER" id="PTHR24421">
    <property type="entry name" value="NITRATE/NITRITE SENSOR PROTEIN NARX-RELATED"/>
    <property type="match status" value="1"/>
</dbReference>
<dbReference type="KEGG" id="fpal:HYN49_00890"/>
<evidence type="ECO:0000256" key="2">
    <source>
        <dbReference type="ARBA" id="ARBA00012438"/>
    </source>
</evidence>
<dbReference type="InterPro" id="IPR036890">
    <property type="entry name" value="HATPase_C_sf"/>
</dbReference>
<evidence type="ECO:0000256" key="3">
    <source>
        <dbReference type="ARBA" id="ARBA00022553"/>
    </source>
</evidence>
<dbReference type="Pfam" id="PF13374">
    <property type="entry name" value="TPR_10"/>
    <property type="match status" value="1"/>
</dbReference>
<dbReference type="OrthoDB" id="9778366at2"/>
<feature type="repeat" description="TPR" evidence="9">
    <location>
        <begin position="169"/>
        <end position="202"/>
    </location>
</feature>
<evidence type="ECO:0000256" key="1">
    <source>
        <dbReference type="ARBA" id="ARBA00000085"/>
    </source>
</evidence>